<dbReference type="AlphaFoldDB" id="A0A5E4G5N8"/>
<proteinExistence type="predicted"/>
<evidence type="ECO:0000313" key="1">
    <source>
        <dbReference type="EMBL" id="VVA35121.1"/>
    </source>
</evidence>
<dbReference type="EMBL" id="CABIKO010000371">
    <property type="protein sequence ID" value="VVA35121.1"/>
    <property type="molecule type" value="Genomic_DNA"/>
</dbReference>
<evidence type="ECO:0000313" key="2">
    <source>
        <dbReference type="Proteomes" id="UP000327085"/>
    </source>
</evidence>
<name>A0A5E4G5N8_PRUDU</name>
<protein>
    <submittedName>
        <fullName evidence="1">Uncharacterized protein</fullName>
    </submittedName>
</protein>
<dbReference type="InParanoid" id="A0A5E4G5N8"/>
<reference evidence="2" key="1">
    <citation type="journal article" date="2020" name="Plant J.">
        <title>Transposons played a major role in the diversification between the closely related almond and peach genomes: results from the almond genome sequence.</title>
        <authorList>
            <person name="Alioto T."/>
            <person name="Alexiou K.G."/>
            <person name="Bardil A."/>
            <person name="Barteri F."/>
            <person name="Castanera R."/>
            <person name="Cruz F."/>
            <person name="Dhingra A."/>
            <person name="Duval H."/>
            <person name="Fernandez I Marti A."/>
            <person name="Frias L."/>
            <person name="Galan B."/>
            <person name="Garcia J.L."/>
            <person name="Howad W."/>
            <person name="Gomez-Garrido J."/>
            <person name="Gut M."/>
            <person name="Julca I."/>
            <person name="Morata J."/>
            <person name="Puigdomenech P."/>
            <person name="Ribeca P."/>
            <person name="Rubio Cabetas M.J."/>
            <person name="Vlasova A."/>
            <person name="Wirthensohn M."/>
            <person name="Garcia-Mas J."/>
            <person name="Gabaldon T."/>
            <person name="Casacuberta J.M."/>
            <person name="Arus P."/>
        </authorList>
    </citation>
    <scope>NUCLEOTIDE SEQUENCE [LARGE SCALE GENOMIC DNA]</scope>
    <source>
        <strain evidence="2">cv. Texas</strain>
    </source>
</reference>
<gene>
    <name evidence="1" type="ORF">ALMOND_2B019832</name>
</gene>
<accession>A0A5E4G5N8</accession>
<organism evidence="1 2">
    <name type="scientific">Prunus dulcis</name>
    <name type="common">Almond</name>
    <name type="synonym">Amygdalus dulcis</name>
    <dbReference type="NCBI Taxonomy" id="3755"/>
    <lineage>
        <taxon>Eukaryota</taxon>
        <taxon>Viridiplantae</taxon>
        <taxon>Streptophyta</taxon>
        <taxon>Embryophyta</taxon>
        <taxon>Tracheophyta</taxon>
        <taxon>Spermatophyta</taxon>
        <taxon>Magnoliopsida</taxon>
        <taxon>eudicotyledons</taxon>
        <taxon>Gunneridae</taxon>
        <taxon>Pentapetalae</taxon>
        <taxon>rosids</taxon>
        <taxon>fabids</taxon>
        <taxon>Rosales</taxon>
        <taxon>Rosaceae</taxon>
        <taxon>Amygdaloideae</taxon>
        <taxon>Amygdaleae</taxon>
        <taxon>Prunus</taxon>
    </lineage>
</organism>
<dbReference type="Proteomes" id="UP000327085">
    <property type="component" value="Chromosome 7"/>
</dbReference>
<sequence length="262" mass="29050">MIERLLSILRVKLELERGDFRDSFGKEPAPQCESADFESTDLELLEEVEVPVMFSMDFLELNALTNWELARIQAMHYILDSVIMQILRSLESLSDPKGEWYSSSSIIIAFSVVEEGQPSDAQFSHLYSVTRAKSSYHGIGCSRTVCMWRAKALCGKSAKLTEDLVLTSSAGVQELGVGTCGKVVELCSRLRGDFWSLVGYRPSNKKRRSGVWAEGEGAALVRGLFADEKLRGLDETAKILIPGVEVEEGAKLMNVGYLSRVV</sequence>
<dbReference type="Gramene" id="VVA35121">
    <property type="protein sequence ID" value="VVA35121"/>
    <property type="gene ID" value="Prudul26B019832"/>
</dbReference>